<dbReference type="Pfam" id="PF14604">
    <property type="entry name" value="SH3_9"/>
    <property type="match status" value="1"/>
</dbReference>
<dbReference type="SUPFAM" id="SSF50044">
    <property type="entry name" value="SH3-domain"/>
    <property type="match status" value="3"/>
</dbReference>
<dbReference type="GO" id="GO:0030479">
    <property type="term" value="C:actin cortical patch"/>
    <property type="evidence" value="ECO:0007669"/>
    <property type="project" value="UniProtKB-SubCell"/>
</dbReference>
<name>A0A1B9GX55_9TREE</name>
<dbReference type="Pfam" id="PF24081">
    <property type="entry name" value="PH_SLA1"/>
    <property type="match status" value="1"/>
</dbReference>
<keyword evidence="7" id="KW-0254">Endocytosis</keyword>
<feature type="compositionally biased region" description="Pro residues" evidence="13">
    <location>
        <begin position="931"/>
        <end position="940"/>
    </location>
</feature>
<sequence>MAYVAVAKALYEYAAQDPETELSFGEDQIFYIIEKEDDDWWKAKAKDDPSGAEGGVGLVPASYVEEIPPVNTTRAMFAYDSTSPEELSMGDEAALHVYSIEEDWLLVRVEGGDDKLGFVPRNYCEPLDASAEVEVSDAADAAAEVEAVREAERERELAEKKRQLKLKDKVETWSISELEGKKKKKGTLGVGNAAVFFASDTDKSAPVKQFPITDLSSVSQPSSKNLSLLFATVGEPLQFHCGSSDTAKAILAKLESSKAAAGEALELINEARSGAYSSGDEADEAAPAPRAVPVASPPTSQPKGVRFASEPPASAGETATVQYDFDADGDDELTVKDGEIVTVVDKENDEWWLVRNSRGKEGVVPAAYVQLNDGSAPAAAAEEAPDSEDEREREAAAAAGLAEERERQAHAAEEERRRIQAAAEARRKQEEEDRALALQIEDEQKERAARKALKRQEEERRKRESDAEAARERARSGGLQPPKVTRRPSNNDVAAAANKLPTRGHATPARPPENNRPKPNPNRIRMWSDKSGQFNVEAEYLGLNGAKVRLHKLNGVIIEVPMEKMSSRDAELIRRHEAKKSRVVDDDDVPLGQSSRRGASTPQRSVESTRRSTLQEEPIPKEAMAMPPPRKPRFDWFEFFLSAGCDMDDCTRYASNFERDRIDESILPDLEGGTLRSLGLREGDVIRVRKAIQNKFAKKTPEQQAQIDQDAEYARQLQEHENSGSRGPAPQAPPGLFTGPGGKLANNTRRGRPEKKSTGPESVDASAIAAASDQLSKTTISSSPAAPTPPPVAVSPPIEAEKKPIPALSGFDDDAWTIKPTSKPSSPAPPPPAPPAPPAPAAPAAPQPANTTESLLAQINSLRPASTGLSQNNTGGSGNFDRLSQMVGQARAPSAPAQQYGLGVQNTGQPMNQLFAQQTGFPQQQQQSPNPAAPRGPLAPVPANEGLLNPMQPQATGMFIPTRGLSPMSSQQTGFPQQGMMAQPTGYQAGFQQGYGAQQQQMGMQPNFTGYPGAMQQPQQQSSFNAIANIGPPPQPQQNQDKFAPSNIFAAMKKNDFGKPEEQQPQNANKYDALRPLTTGYNGAPGGMMPQQTGLMPQQTGMMPPGVGMGMLPQQTGMMGMGGGMMPQMTGYNPMMGNGGYMGQQQGQGQNPYGYR</sequence>
<dbReference type="InterPro" id="IPR036028">
    <property type="entry name" value="SH3-like_dom_sf"/>
</dbReference>
<evidence type="ECO:0000259" key="14">
    <source>
        <dbReference type="PROSITE" id="PS50002"/>
    </source>
</evidence>
<dbReference type="PANTHER" id="PTHR15735:SF21">
    <property type="entry name" value="PROTEIN NERVOUS WRECK"/>
    <property type="match status" value="1"/>
</dbReference>
<feature type="domain" description="SH3" evidence="14">
    <location>
        <begin position="2"/>
        <end position="69"/>
    </location>
</feature>
<keyword evidence="10" id="KW-0206">Cytoskeleton</keyword>
<comment type="subcellular location">
    <subcellularLocation>
        <location evidence="3">Cell membrane</location>
        <topology evidence="3">Peripheral membrane protein</topology>
        <orientation evidence="3">Cytoplasmic side</orientation>
    </subcellularLocation>
    <subcellularLocation>
        <location evidence="2">Cytoplasm</location>
        <location evidence="2">Cytoskeleton</location>
        <location evidence="2">Actin patch</location>
    </subcellularLocation>
    <subcellularLocation>
        <location evidence="1">Endosome membrane</location>
        <topology evidence="1">Peripheral membrane protein</topology>
        <orientation evidence="1">Cytoplasmic side</orientation>
    </subcellularLocation>
</comment>
<dbReference type="CDD" id="cd11773">
    <property type="entry name" value="SH3_Sla1p_1"/>
    <property type="match status" value="1"/>
</dbReference>
<evidence type="ECO:0000256" key="5">
    <source>
        <dbReference type="ARBA" id="ARBA00020357"/>
    </source>
</evidence>
<evidence type="ECO:0000256" key="3">
    <source>
        <dbReference type="ARBA" id="ARBA00004413"/>
    </source>
</evidence>
<dbReference type="PANTHER" id="PTHR15735">
    <property type="entry name" value="FCH AND DOUBLE SH3 DOMAINS PROTEIN"/>
    <property type="match status" value="1"/>
</dbReference>
<feature type="compositionally biased region" description="Polar residues" evidence="13">
    <location>
        <begin position="592"/>
        <end position="606"/>
    </location>
</feature>
<feature type="region of interest" description="Disordered" evidence="13">
    <location>
        <begin position="715"/>
        <end position="857"/>
    </location>
</feature>
<feature type="region of interest" description="Disordered" evidence="13">
    <location>
        <begin position="374"/>
        <end position="527"/>
    </location>
</feature>
<dbReference type="Pfam" id="PF03983">
    <property type="entry name" value="SHD1"/>
    <property type="match status" value="1"/>
</dbReference>
<proteinExistence type="inferred from homology"/>
<keyword evidence="12" id="KW-0175">Coiled coil</keyword>
<dbReference type="GO" id="GO:0030674">
    <property type="term" value="F:protein-macromolecule adaptor activity"/>
    <property type="evidence" value="ECO:0007669"/>
    <property type="project" value="InterPro"/>
</dbReference>
<keyword evidence="10" id="KW-0963">Cytoplasm</keyword>
<evidence type="ECO:0000256" key="1">
    <source>
        <dbReference type="ARBA" id="ARBA00004125"/>
    </source>
</evidence>
<dbReference type="STRING" id="1296120.A0A1B9GX55"/>
<dbReference type="GO" id="GO:0006897">
    <property type="term" value="P:endocytosis"/>
    <property type="evidence" value="ECO:0007669"/>
    <property type="project" value="UniProtKB-KW"/>
</dbReference>
<dbReference type="Proteomes" id="UP000092666">
    <property type="component" value="Unassembled WGS sequence"/>
</dbReference>
<dbReference type="OrthoDB" id="5971719at2759"/>
<dbReference type="Gene3D" id="2.30.30.40">
    <property type="entry name" value="SH3 Domains"/>
    <property type="match status" value="3"/>
</dbReference>
<feature type="compositionally biased region" description="Basic and acidic residues" evidence="13">
    <location>
        <begin position="402"/>
        <end position="435"/>
    </location>
</feature>
<feature type="compositionally biased region" description="Low complexity" evidence="13">
    <location>
        <begin position="285"/>
        <end position="294"/>
    </location>
</feature>
<accession>A0A1B9GX55</accession>
<evidence type="ECO:0000313" key="16">
    <source>
        <dbReference type="Proteomes" id="UP000092666"/>
    </source>
</evidence>
<protein>
    <recommendedName>
        <fullName evidence="5">Actin cytoskeleton-regulatory complex protein SLA1</fullName>
    </recommendedName>
</protein>
<dbReference type="InterPro" id="IPR035800">
    <property type="entry name" value="Sla1_SH3_1"/>
</dbReference>
<feature type="domain" description="SH3" evidence="14">
    <location>
        <begin position="314"/>
        <end position="374"/>
    </location>
</feature>
<evidence type="ECO:0000256" key="8">
    <source>
        <dbReference type="ARBA" id="ARBA00022753"/>
    </source>
</evidence>
<dbReference type="SMART" id="SM00326">
    <property type="entry name" value="SH3"/>
    <property type="match status" value="3"/>
</dbReference>
<dbReference type="Gene3D" id="2.30.30.700">
    <property type="entry name" value="SLA1 homology domain 1"/>
    <property type="match status" value="1"/>
</dbReference>
<evidence type="ECO:0000313" key="15">
    <source>
        <dbReference type="EMBL" id="OCF35535.1"/>
    </source>
</evidence>
<feature type="compositionally biased region" description="Basic and acidic residues" evidence="13">
    <location>
        <begin position="607"/>
        <end position="620"/>
    </location>
</feature>
<reference evidence="16" key="2">
    <citation type="submission" date="2013-12" db="EMBL/GenBank/DDBJ databases">
        <title>Evolution of pathogenesis and genome organization in the Tremellales.</title>
        <authorList>
            <person name="Cuomo C."/>
            <person name="Litvintseva A."/>
            <person name="Heitman J."/>
            <person name="Chen Y."/>
            <person name="Sun S."/>
            <person name="Springer D."/>
            <person name="Dromer F."/>
            <person name="Young S."/>
            <person name="Zeng Q."/>
            <person name="Chapman S."/>
            <person name="Gujja S."/>
            <person name="Saif S."/>
            <person name="Birren B."/>
        </authorList>
    </citation>
    <scope>NUCLEOTIDE SEQUENCE [LARGE SCALE GENOMIC DNA]</scope>
    <source>
        <strain evidence="16">BCC8398</strain>
    </source>
</reference>
<evidence type="ECO:0000256" key="11">
    <source>
        <dbReference type="PROSITE-ProRule" id="PRU00192"/>
    </source>
</evidence>
<dbReference type="InterPro" id="IPR001452">
    <property type="entry name" value="SH3_domain"/>
</dbReference>
<feature type="compositionally biased region" description="Polar residues" evidence="13">
    <location>
        <begin position="967"/>
        <end position="976"/>
    </location>
</feature>
<dbReference type="GO" id="GO:0010008">
    <property type="term" value="C:endosome membrane"/>
    <property type="evidence" value="ECO:0007669"/>
    <property type="project" value="UniProtKB-SubCell"/>
</dbReference>
<feature type="compositionally biased region" description="Low complexity" evidence="13">
    <location>
        <begin position="764"/>
        <end position="785"/>
    </location>
</feature>
<feature type="compositionally biased region" description="Pro residues" evidence="13">
    <location>
        <begin position="826"/>
        <end position="846"/>
    </location>
</feature>
<feature type="compositionally biased region" description="Low complexity" evidence="13">
    <location>
        <begin position="919"/>
        <end position="930"/>
    </location>
</feature>
<gene>
    <name evidence="15" type="ORF">I316_02587</name>
</gene>
<dbReference type="GO" id="GO:0042802">
    <property type="term" value="F:identical protein binding"/>
    <property type="evidence" value="ECO:0007669"/>
    <property type="project" value="InterPro"/>
</dbReference>
<dbReference type="InterPro" id="IPR056996">
    <property type="entry name" value="PH_SLA1"/>
</dbReference>
<feature type="region of interest" description="Disordered" evidence="13">
    <location>
        <begin position="580"/>
        <end position="628"/>
    </location>
</feature>
<dbReference type="InterPro" id="IPR007131">
    <property type="entry name" value="SHD1"/>
</dbReference>
<dbReference type="GO" id="GO:0043130">
    <property type="term" value="F:ubiquitin binding"/>
    <property type="evidence" value="ECO:0007669"/>
    <property type="project" value="InterPro"/>
</dbReference>
<keyword evidence="8" id="KW-0967">Endosome</keyword>
<evidence type="ECO:0000256" key="9">
    <source>
        <dbReference type="ARBA" id="ARBA00023203"/>
    </source>
</evidence>
<dbReference type="Gene3D" id="1.10.150.50">
    <property type="entry name" value="Transcription Factor, Ets-1"/>
    <property type="match status" value="1"/>
</dbReference>
<dbReference type="PROSITE" id="PS50002">
    <property type="entry name" value="SH3"/>
    <property type="match status" value="2"/>
</dbReference>
<dbReference type="PRINTS" id="PR00452">
    <property type="entry name" value="SH3DOMAIN"/>
</dbReference>
<keyword evidence="16" id="KW-1185">Reference proteome</keyword>
<evidence type="ECO:0000256" key="7">
    <source>
        <dbReference type="ARBA" id="ARBA00022583"/>
    </source>
</evidence>
<dbReference type="Pfam" id="PF00018">
    <property type="entry name" value="SH3_1"/>
    <property type="match status" value="1"/>
</dbReference>
<evidence type="ECO:0000256" key="6">
    <source>
        <dbReference type="ARBA" id="ARBA00022443"/>
    </source>
</evidence>
<reference evidence="15 16" key="1">
    <citation type="submission" date="2013-07" db="EMBL/GenBank/DDBJ databases">
        <title>The Genome Sequence of Cryptococcus heveanensis BCC8398.</title>
        <authorList>
            <consortium name="The Broad Institute Genome Sequencing Platform"/>
            <person name="Cuomo C."/>
            <person name="Litvintseva A."/>
            <person name="Chen Y."/>
            <person name="Heitman J."/>
            <person name="Sun S."/>
            <person name="Springer D."/>
            <person name="Dromer F."/>
            <person name="Young S.K."/>
            <person name="Zeng Q."/>
            <person name="Gargeya S."/>
            <person name="Fitzgerald M."/>
            <person name="Abouelleil A."/>
            <person name="Alvarado L."/>
            <person name="Berlin A.M."/>
            <person name="Chapman S.B."/>
            <person name="Dewar J."/>
            <person name="Goldberg J."/>
            <person name="Griggs A."/>
            <person name="Gujja S."/>
            <person name="Hansen M."/>
            <person name="Howarth C."/>
            <person name="Imamovic A."/>
            <person name="Larimer J."/>
            <person name="McCowan C."/>
            <person name="Murphy C."/>
            <person name="Pearson M."/>
            <person name="Priest M."/>
            <person name="Roberts A."/>
            <person name="Saif S."/>
            <person name="Shea T."/>
            <person name="Sykes S."/>
            <person name="Wortman J."/>
            <person name="Nusbaum C."/>
            <person name="Birren B."/>
        </authorList>
    </citation>
    <scope>NUCLEOTIDE SEQUENCE [LARGE SCALE GENOMIC DNA]</scope>
    <source>
        <strain evidence="15 16">BCC8398</strain>
    </source>
</reference>
<dbReference type="EMBL" id="KI669498">
    <property type="protein sequence ID" value="OCF35535.1"/>
    <property type="molecule type" value="Genomic_DNA"/>
</dbReference>
<organism evidence="15 16">
    <name type="scientific">Kwoniella heveanensis BCC8398</name>
    <dbReference type="NCBI Taxonomy" id="1296120"/>
    <lineage>
        <taxon>Eukaryota</taxon>
        <taxon>Fungi</taxon>
        <taxon>Dikarya</taxon>
        <taxon>Basidiomycota</taxon>
        <taxon>Agaricomycotina</taxon>
        <taxon>Tremellomycetes</taxon>
        <taxon>Tremellales</taxon>
        <taxon>Cryptococcaceae</taxon>
        <taxon>Kwoniella</taxon>
    </lineage>
</organism>
<feature type="coiled-coil region" evidence="12">
    <location>
        <begin position="141"/>
        <end position="168"/>
    </location>
</feature>
<evidence type="ECO:0000256" key="2">
    <source>
        <dbReference type="ARBA" id="ARBA00004134"/>
    </source>
</evidence>
<feature type="region of interest" description="Disordered" evidence="13">
    <location>
        <begin position="919"/>
        <end position="983"/>
    </location>
</feature>
<keyword evidence="9" id="KW-0009">Actin-binding</keyword>
<comment type="similarity">
    <text evidence="4">Belongs to the SLA1 family.</text>
</comment>
<dbReference type="GO" id="GO:0003779">
    <property type="term" value="F:actin binding"/>
    <property type="evidence" value="ECO:0007669"/>
    <property type="project" value="UniProtKB-KW"/>
</dbReference>
<evidence type="ECO:0000256" key="4">
    <source>
        <dbReference type="ARBA" id="ARBA00007948"/>
    </source>
</evidence>
<evidence type="ECO:0000256" key="13">
    <source>
        <dbReference type="SAM" id="MobiDB-lite"/>
    </source>
</evidence>
<evidence type="ECO:0000256" key="10">
    <source>
        <dbReference type="ARBA" id="ARBA00023212"/>
    </source>
</evidence>
<keyword evidence="6 11" id="KW-0728">SH3 domain</keyword>
<evidence type="ECO:0000256" key="12">
    <source>
        <dbReference type="SAM" id="Coils"/>
    </source>
</evidence>
<dbReference type="InterPro" id="IPR013761">
    <property type="entry name" value="SAM/pointed_sf"/>
</dbReference>
<feature type="region of interest" description="Disordered" evidence="13">
    <location>
        <begin position="275"/>
        <end position="316"/>
    </location>
</feature>
<dbReference type="GO" id="GO:0005886">
    <property type="term" value="C:plasma membrane"/>
    <property type="evidence" value="ECO:0007669"/>
    <property type="project" value="UniProtKB-SubCell"/>
</dbReference>
<dbReference type="AlphaFoldDB" id="A0A1B9GX55"/>
<feature type="compositionally biased region" description="Basic and acidic residues" evidence="13">
    <location>
        <begin position="442"/>
        <end position="475"/>
    </location>
</feature>